<accession>A0A559IGP5</accession>
<evidence type="ECO:0000259" key="4">
    <source>
        <dbReference type="SMART" id="SM00797"/>
    </source>
</evidence>
<dbReference type="InterPro" id="IPR029000">
    <property type="entry name" value="Cyclophilin-like_dom_sf"/>
</dbReference>
<keyword evidence="2" id="KW-0378">Hydrolase</keyword>
<dbReference type="Pfam" id="PF02626">
    <property type="entry name" value="CT_A_B"/>
    <property type="match status" value="1"/>
</dbReference>
<dbReference type="GO" id="GO:0016787">
    <property type="term" value="F:hydrolase activity"/>
    <property type="evidence" value="ECO:0007669"/>
    <property type="project" value="UniProtKB-KW"/>
</dbReference>
<dbReference type="Proteomes" id="UP000318102">
    <property type="component" value="Unassembled WGS sequence"/>
</dbReference>
<name>A0A559IGP5_9BACL</name>
<dbReference type="OrthoDB" id="9782422at2"/>
<dbReference type="SUPFAM" id="SSF50891">
    <property type="entry name" value="Cyclophilin-like"/>
    <property type="match status" value="1"/>
</dbReference>
<keyword evidence="3" id="KW-0067">ATP-binding</keyword>
<gene>
    <name evidence="5" type="ORF">FPZ44_23210</name>
</gene>
<dbReference type="SMART" id="SM00797">
    <property type="entry name" value="AHS2"/>
    <property type="match status" value="1"/>
</dbReference>
<dbReference type="GO" id="GO:0005524">
    <property type="term" value="F:ATP binding"/>
    <property type="evidence" value="ECO:0007669"/>
    <property type="project" value="UniProtKB-KW"/>
</dbReference>
<proteinExistence type="predicted"/>
<dbReference type="InterPro" id="IPR003778">
    <property type="entry name" value="CT_A_B"/>
</dbReference>
<reference evidence="5 6" key="1">
    <citation type="submission" date="2019-07" db="EMBL/GenBank/DDBJ databases">
        <authorList>
            <person name="Kim J."/>
        </authorList>
    </citation>
    <scope>NUCLEOTIDE SEQUENCE [LARGE SCALE GENOMIC DNA]</scope>
    <source>
        <strain evidence="5 6">N4</strain>
    </source>
</reference>
<keyword evidence="6" id="KW-1185">Reference proteome</keyword>
<dbReference type="InterPro" id="IPR052708">
    <property type="entry name" value="PxpC"/>
</dbReference>
<evidence type="ECO:0000256" key="3">
    <source>
        <dbReference type="ARBA" id="ARBA00022840"/>
    </source>
</evidence>
<dbReference type="EMBL" id="VNJK01000005">
    <property type="protein sequence ID" value="TVX86828.1"/>
    <property type="molecule type" value="Genomic_DNA"/>
</dbReference>
<dbReference type="PANTHER" id="PTHR43309:SF5">
    <property type="entry name" value="5-OXOPROLINASE SUBUNIT C"/>
    <property type="match status" value="1"/>
</dbReference>
<protein>
    <submittedName>
        <fullName evidence="5">Biotin-dependent carboxyltransferase</fullName>
    </submittedName>
</protein>
<keyword evidence="1" id="KW-0547">Nucleotide-binding</keyword>
<dbReference type="NCBIfam" id="TIGR00724">
    <property type="entry name" value="urea_amlyse_rel"/>
    <property type="match status" value="1"/>
</dbReference>
<dbReference type="Gene3D" id="2.40.100.10">
    <property type="entry name" value="Cyclophilin-like"/>
    <property type="match status" value="1"/>
</dbReference>
<dbReference type="AlphaFoldDB" id="A0A559IGP5"/>
<comment type="caution">
    <text evidence="5">The sequence shown here is derived from an EMBL/GenBank/DDBJ whole genome shotgun (WGS) entry which is preliminary data.</text>
</comment>
<organism evidence="5 6">
    <name type="scientific">Paenibacillus agilis</name>
    <dbReference type="NCBI Taxonomy" id="3020863"/>
    <lineage>
        <taxon>Bacteria</taxon>
        <taxon>Bacillati</taxon>
        <taxon>Bacillota</taxon>
        <taxon>Bacilli</taxon>
        <taxon>Bacillales</taxon>
        <taxon>Paenibacillaceae</taxon>
        <taxon>Paenibacillus</taxon>
    </lineage>
</organism>
<sequence>MSLLIVKPGLLTTVQDLGRYGYQQQGIIVSGAMDTFALRAANILTGNAPDAAALEITLRGPMIRFEADVLIAICGGDLSPTINGKDVPLWRPILVRAGEILEFGECRSGARAYLAVAGGIDVPMVMHSRSTYLRAGIGGFEGRALRAGDTLPIGEASNVAVFYMEERQAELQAVSFLASSWFIGYTSHPAYRSDPVIRFVRGREFTKFTPDSREELVNRRFRVTPQSDRMGYRLEGSALRLEEPVEMLSEAVTFGTVQVPPDGNPILLMADRQTVGGYPKIAQVASVDLPILAQIKPGERIRFTEISMEEAQQLYISSELLLARVAASVQLYMKTGGPR</sequence>
<dbReference type="RefSeq" id="WP_144994454.1">
    <property type="nucleotide sequence ID" value="NZ_VNJK01000005.1"/>
</dbReference>
<dbReference type="PANTHER" id="PTHR43309">
    <property type="entry name" value="5-OXOPROLINASE SUBUNIT C"/>
    <property type="match status" value="1"/>
</dbReference>
<feature type="domain" description="Carboxyltransferase" evidence="4">
    <location>
        <begin position="24"/>
        <end position="321"/>
    </location>
</feature>
<evidence type="ECO:0000313" key="5">
    <source>
        <dbReference type="EMBL" id="TVX86828.1"/>
    </source>
</evidence>
<evidence type="ECO:0000313" key="6">
    <source>
        <dbReference type="Proteomes" id="UP000318102"/>
    </source>
</evidence>
<evidence type="ECO:0000256" key="1">
    <source>
        <dbReference type="ARBA" id="ARBA00022741"/>
    </source>
</evidence>
<evidence type="ECO:0000256" key="2">
    <source>
        <dbReference type="ARBA" id="ARBA00022801"/>
    </source>
</evidence>